<dbReference type="Proteomes" id="UP000801428">
    <property type="component" value="Unassembled WGS sequence"/>
</dbReference>
<evidence type="ECO:0000313" key="1">
    <source>
        <dbReference type="EMBL" id="KAF3009488.1"/>
    </source>
</evidence>
<proteinExistence type="predicted"/>
<dbReference type="OrthoDB" id="4159781at2759"/>
<sequence>MVALGISGIAYAIEKFEQCQLISKVLEPAGEMYNIVHWQSDMDQPTDSSFNFVNIRHPDDLKDEGTQLRIRRLAMKEVGKARRRPKNRRGRNQIVLELRDVAHAPSSIDRLGSGRIDPFVRFPIELDDGARTLLANIFDPESSHASQLRSSWYAVGIGSGPGAFHNMLANSQNFLFQKSYGYFPSQDTAQALKHHQKALGFARDLLSDPAKQTSVEALGTVVSFTCHHALLGSFAGGEWSKHQDALLKIIEMRGGIQTIDQTHIRITISWGDLMGAFAQDISPSIPLPRIWELDSTSPHGAIRPLSPISLKWKQQLPMHLDWVTIFDDLVQLISLDGAFTKQQLELASTSGSWIEPTIYRLLAIRPMQLGSSRGNVLEEVCRLGTLLFLAPFWRVLGQSPVHTAAISHNLQRVLLHTKTEWHELKPLLAWTLYHAAVETADLAERSQFIFMLAIVMSGMQISSWDELLNIVKGVLWVDLVAAGSDNLIREEVMKIIEHRSSLPAYEEPLYEERSRNSYQDV</sequence>
<dbReference type="PANTHER" id="PTHR37540:SF5">
    <property type="entry name" value="TRANSCRIPTION FACTOR DOMAIN-CONTAINING PROTEIN"/>
    <property type="match status" value="1"/>
</dbReference>
<comment type="caution">
    <text evidence="1">The sequence shown here is derived from an EMBL/GenBank/DDBJ whole genome shotgun (WGS) entry which is preliminary data.</text>
</comment>
<dbReference type="AlphaFoldDB" id="A0A9P4WEN4"/>
<protein>
    <submittedName>
        <fullName evidence="1">Uncharacterized protein</fullName>
    </submittedName>
</protein>
<keyword evidence="2" id="KW-1185">Reference proteome</keyword>
<dbReference type="PANTHER" id="PTHR37540">
    <property type="entry name" value="TRANSCRIPTION FACTOR (ACR-2), PUTATIVE-RELATED-RELATED"/>
    <property type="match status" value="1"/>
</dbReference>
<accession>A0A9P4WEN4</accession>
<name>A0A9P4WEN4_CURKU</name>
<dbReference type="EMBL" id="SWKU01000002">
    <property type="protein sequence ID" value="KAF3009488.1"/>
    <property type="molecule type" value="Genomic_DNA"/>
</dbReference>
<organism evidence="1 2">
    <name type="scientific">Curvularia kusanoi</name>
    <name type="common">Cochliobolus kusanoi</name>
    <dbReference type="NCBI Taxonomy" id="90978"/>
    <lineage>
        <taxon>Eukaryota</taxon>
        <taxon>Fungi</taxon>
        <taxon>Dikarya</taxon>
        <taxon>Ascomycota</taxon>
        <taxon>Pezizomycotina</taxon>
        <taxon>Dothideomycetes</taxon>
        <taxon>Pleosporomycetidae</taxon>
        <taxon>Pleosporales</taxon>
        <taxon>Pleosporineae</taxon>
        <taxon>Pleosporaceae</taxon>
        <taxon>Curvularia</taxon>
    </lineage>
</organism>
<reference evidence="1" key="1">
    <citation type="submission" date="2019-04" db="EMBL/GenBank/DDBJ databases">
        <title>Sequencing of skin fungus with MAO and IRED activity.</title>
        <authorList>
            <person name="Marsaioli A.J."/>
            <person name="Bonatto J.M.C."/>
            <person name="Reis Junior O."/>
        </authorList>
    </citation>
    <scope>NUCLEOTIDE SEQUENCE</scope>
    <source>
        <strain evidence="1">30M1</strain>
    </source>
</reference>
<evidence type="ECO:0000313" key="2">
    <source>
        <dbReference type="Proteomes" id="UP000801428"/>
    </source>
</evidence>
<gene>
    <name evidence="1" type="ORF">E8E13_003201</name>
</gene>